<dbReference type="SUPFAM" id="SSF52540">
    <property type="entry name" value="P-loop containing nucleoside triphosphate hydrolases"/>
    <property type="match status" value="1"/>
</dbReference>
<dbReference type="InterPro" id="IPR017871">
    <property type="entry name" value="ABC_transporter-like_CS"/>
</dbReference>
<keyword evidence="8" id="KW-0472">Membrane</keyword>
<dbReference type="EMBL" id="CAFBLZ010000082">
    <property type="protein sequence ID" value="CAB4887078.1"/>
    <property type="molecule type" value="Genomic_DNA"/>
</dbReference>
<keyword evidence="6" id="KW-0067">ATP-binding</keyword>
<dbReference type="Gene3D" id="3.40.50.300">
    <property type="entry name" value="P-loop containing nucleotide triphosphate hydrolases"/>
    <property type="match status" value="1"/>
</dbReference>
<name>A0A6J7EZY6_9ZZZZ</name>
<dbReference type="GO" id="GO:0005886">
    <property type="term" value="C:plasma membrane"/>
    <property type="evidence" value="ECO:0007669"/>
    <property type="project" value="UniProtKB-SubCell"/>
</dbReference>
<dbReference type="PANTHER" id="PTHR43166:SF9">
    <property type="entry name" value="GLUTAMATE_ASPARTATE IMPORT ATP-BINDING PROTEIN GLTL"/>
    <property type="match status" value="1"/>
</dbReference>
<evidence type="ECO:0000256" key="6">
    <source>
        <dbReference type="ARBA" id="ARBA00022840"/>
    </source>
</evidence>
<keyword evidence="3" id="KW-0813">Transport</keyword>
<comment type="similarity">
    <text evidence="2">Belongs to the ABC transporter superfamily.</text>
</comment>
<dbReference type="InterPro" id="IPR003593">
    <property type="entry name" value="AAA+_ATPase"/>
</dbReference>
<reference evidence="10" key="1">
    <citation type="submission" date="2020-05" db="EMBL/GenBank/DDBJ databases">
        <authorList>
            <person name="Chiriac C."/>
            <person name="Salcher M."/>
            <person name="Ghai R."/>
            <person name="Kavagutti S V."/>
        </authorList>
    </citation>
    <scope>NUCLEOTIDE SEQUENCE</scope>
</reference>
<dbReference type="InterPro" id="IPR003439">
    <property type="entry name" value="ABC_transporter-like_ATP-bd"/>
</dbReference>
<gene>
    <name evidence="10" type="ORF">UFOPK3482_00929</name>
</gene>
<dbReference type="InterPro" id="IPR050086">
    <property type="entry name" value="MetN_ABC_transporter-like"/>
</dbReference>
<dbReference type="InterPro" id="IPR027417">
    <property type="entry name" value="P-loop_NTPase"/>
</dbReference>
<proteinExistence type="inferred from homology"/>
<dbReference type="GO" id="GO:0016887">
    <property type="term" value="F:ATP hydrolysis activity"/>
    <property type="evidence" value="ECO:0007669"/>
    <property type="project" value="InterPro"/>
</dbReference>
<dbReference type="SMART" id="SM00382">
    <property type="entry name" value="AAA"/>
    <property type="match status" value="1"/>
</dbReference>
<keyword evidence="5" id="KW-0547">Nucleotide-binding</keyword>
<dbReference type="GO" id="GO:0005524">
    <property type="term" value="F:ATP binding"/>
    <property type="evidence" value="ECO:0007669"/>
    <property type="project" value="UniProtKB-KW"/>
</dbReference>
<dbReference type="PROSITE" id="PS00211">
    <property type="entry name" value="ABC_TRANSPORTER_1"/>
    <property type="match status" value="1"/>
</dbReference>
<dbReference type="PANTHER" id="PTHR43166">
    <property type="entry name" value="AMINO ACID IMPORT ATP-BINDING PROTEIN"/>
    <property type="match status" value="1"/>
</dbReference>
<protein>
    <submittedName>
        <fullName evidence="10">Unannotated protein</fullName>
    </submittedName>
</protein>
<dbReference type="PROSITE" id="PS50893">
    <property type="entry name" value="ABC_TRANSPORTER_2"/>
    <property type="match status" value="1"/>
</dbReference>
<comment type="subcellular location">
    <subcellularLocation>
        <location evidence="1">Cell membrane</location>
        <topology evidence="1">Peripheral membrane protein</topology>
    </subcellularLocation>
</comment>
<evidence type="ECO:0000256" key="8">
    <source>
        <dbReference type="ARBA" id="ARBA00023136"/>
    </source>
</evidence>
<evidence type="ECO:0000256" key="4">
    <source>
        <dbReference type="ARBA" id="ARBA00022475"/>
    </source>
</evidence>
<accession>A0A6J7EZY6</accession>
<evidence type="ECO:0000256" key="5">
    <source>
        <dbReference type="ARBA" id="ARBA00022741"/>
    </source>
</evidence>
<dbReference type="InterPro" id="IPR030679">
    <property type="entry name" value="ABC_ATPase_HisP-typ"/>
</dbReference>
<keyword evidence="4" id="KW-1003">Cell membrane</keyword>
<evidence type="ECO:0000256" key="7">
    <source>
        <dbReference type="ARBA" id="ARBA00022970"/>
    </source>
</evidence>
<organism evidence="10">
    <name type="scientific">freshwater metagenome</name>
    <dbReference type="NCBI Taxonomy" id="449393"/>
    <lineage>
        <taxon>unclassified sequences</taxon>
        <taxon>metagenomes</taxon>
        <taxon>ecological metagenomes</taxon>
    </lineage>
</organism>
<evidence type="ECO:0000256" key="3">
    <source>
        <dbReference type="ARBA" id="ARBA00022448"/>
    </source>
</evidence>
<keyword evidence="7" id="KW-0029">Amino-acid transport</keyword>
<dbReference type="AlphaFoldDB" id="A0A6J7EZY6"/>
<evidence type="ECO:0000256" key="2">
    <source>
        <dbReference type="ARBA" id="ARBA00005417"/>
    </source>
</evidence>
<dbReference type="GO" id="GO:0015424">
    <property type="term" value="F:ABC-type amino acid transporter activity"/>
    <property type="evidence" value="ECO:0007669"/>
    <property type="project" value="InterPro"/>
</dbReference>
<dbReference type="Pfam" id="PF00005">
    <property type="entry name" value="ABC_tran"/>
    <property type="match status" value="1"/>
</dbReference>
<feature type="domain" description="ABC transporter" evidence="9">
    <location>
        <begin position="5"/>
        <end position="239"/>
    </location>
</feature>
<sequence>MGALLQLKNLRKEFGSHLVLDNICLDFSQGSATVVIGASGSGKSTLMRCVNLLEELSDGQIILDGEDISTYGIDLDLVRGKIGSVFQAFNLFPHLTVLENITLAPRLVQKKSKAEAEARAHELLKRFGLEDKADAYPNLLSGGQQQRVAILRAIATGPKILLLDEVTSALDPVLIAEVLSLIAELKADGITMVISTHEMGFAKRIADRVVFLSNGAVLEEGTPREIFDSPKTTELKTFLGALQDAGRL</sequence>
<evidence type="ECO:0000256" key="1">
    <source>
        <dbReference type="ARBA" id="ARBA00004202"/>
    </source>
</evidence>
<dbReference type="PIRSF" id="PIRSF039085">
    <property type="entry name" value="ABC_ATPase_HisP"/>
    <property type="match status" value="1"/>
</dbReference>
<evidence type="ECO:0000313" key="10">
    <source>
        <dbReference type="EMBL" id="CAB4887078.1"/>
    </source>
</evidence>
<evidence type="ECO:0000259" key="9">
    <source>
        <dbReference type="PROSITE" id="PS50893"/>
    </source>
</evidence>